<accession>A0ACC2IMX3</accession>
<dbReference type="EMBL" id="JAPHNI010000089">
    <property type="protein sequence ID" value="KAJ8116551.1"/>
    <property type="molecule type" value="Genomic_DNA"/>
</dbReference>
<name>A0ACC2IMX3_9PLEO</name>
<protein>
    <submittedName>
        <fullName evidence="1">Uncharacterized protein</fullName>
    </submittedName>
</protein>
<comment type="caution">
    <text evidence="1">The sequence shown here is derived from an EMBL/GenBank/DDBJ whole genome shotgun (WGS) entry which is preliminary data.</text>
</comment>
<reference evidence="1" key="1">
    <citation type="submission" date="2022-11" db="EMBL/GenBank/DDBJ databases">
        <title>Genome Sequence of Boeremia exigua.</title>
        <authorList>
            <person name="Buettner E."/>
        </authorList>
    </citation>
    <scope>NUCLEOTIDE SEQUENCE</scope>
    <source>
        <strain evidence="1">CU02</strain>
    </source>
</reference>
<evidence type="ECO:0000313" key="2">
    <source>
        <dbReference type="Proteomes" id="UP001153331"/>
    </source>
</evidence>
<gene>
    <name evidence="1" type="ORF">OPT61_g2044</name>
</gene>
<proteinExistence type="predicted"/>
<dbReference type="Proteomes" id="UP001153331">
    <property type="component" value="Unassembled WGS sequence"/>
</dbReference>
<sequence>MRASHLLLPALATSASSSWLLNNTNINHGVTPYLLRAGMGAGLATDPPVRRPPPPLPNRRSEPANDEIWNKFRDKGCTLTWAMQANDIDVGPAYNPKRDTARSPFRSPSDLQTWGWEPFPRDRIDDVFHDFYSVWGIGEALVGIGVSEYSDIYEGGKNRVVSIDHQSYQPEAGDVDEQRYEVNGKVYRATGASYTIAINPKEGVIMGLNRLSPSYAATDRIPHVPKDQLPALNQFSDVAWIGWDSVTSEEGDDIKGLRYFLAVGIVNPFTKSVIRRALDAKDWVLSPWPGHTFERQWPETKAIIGTPNVQGFAYMLIQHKDILGNMFIDKVQVFQADNASRNPCIVIHLSKPQAPDENQQREGGKIVEVERVKVIEMRAKL</sequence>
<organism evidence="1 2">
    <name type="scientific">Boeremia exigua</name>
    <dbReference type="NCBI Taxonomy" id="749465"/>
    <lineage>
        <taxon>Eukaryota</taxon>
        <taxon>Fungi</taxon>
        <taxon>Dikarya</taxon>
        <taxon>Ascomycota</taxon>
        <taxon>Pezizomycotina</taxon>
        <taxon>Dothideomycetes</taxon>
        <taxon>Pleosporomycetidae</taxon>
        <taxon>Pleosporales</taxon>
        <taxon>Pleosporineae</taxon>
        <taxon>Didymellaceae</taxon>
        <taxon>Boeremia</taxon>
    </lineage>
</organism>
<keyword evidence="2" id="KW-1185">Reference proteome</keyword>
<evidence type="ECO:0000313" key="1">
    <source>
        <dbReference type="EMBL" id="KAJ8116551.1"/>
    </source>
</evidence>